<keyword evidence="6" id="KW-0808">Transferase</keyword>
<keyword evidence="4" id="KW-0648">Protein biosynthesis</keyword>
<proteinExistence type="inferred from homology"/>
<dbReference type="SUPFAM" id="SSF75304">
    <property type="entry name" value="Amidase signature (AS) enzymes"/>
    <property type="match status" value="1"/>
</dbReference>
<dbReference type="GO" id="GO:0050566">
    <property type="term" value="F:asparaginyl-tRNA synthase (glutamine-hydrolyzing) activity"/>
    <property type="evidence" value="ECO:0007669"/>
    <property type="project" value="UniProtKB-EC"/>
</dbReference>
<evidence type="ECO:0000259" key="5">
    <source>
        <dbReference type="Pfam" id="PF01425"/>
    </source>
</evidence>
<evidence type="ECO:0000256" key="4">
    <source>
        <dbReference type="ARBA" id="ARBA00022917"/>
    </source>
</evidence>
<dbReference type="GO" id="GO:0005524">
    <property type="term" value="F:ATP binding"/>
    <property type="evidence" value="ECO:0007669"/>
    <property type="project" value="UniProtKB-KW"/>
</dbReference>
<dbReference type="EC" id="6.3.5.7" evidence="6"/>
<dbReference type="GO" id="GO:0050567">
    <property type="term" value="F:glutaminyl-tRNA synthase (glutamine-hydrolyzing) activity"/>
    <property type="evidence" value="ECO:0007669"/>
    <property type="project" value="UniProtKB-EC"/>
</dbReference>
<sequence length="503" mass="54512">MTNLTRLTLSQARDGLTKGDFTSRELTEQHLSAMEQGRELNSFIVETTDIALEMADRADQMIRAGKATGMTGIPIAVKDLFCTKDVHSCASSHILDGFRPKYESTVTANLWQDGAVMLGKTNMDEFAMGSSNETSYYGPVKNPWRATKEDGSLETKDYVPGGSSGGSVAAVAAHMAIAATGSDTGGSIRQPAAFTGLVGMKPTYGRCSRWGMIAFASSLDQAGPITKTVRDAAIMMESMAGHDGKDSTSVDRNVPNYEHALTGDIRGMKIGIPKEYRMDGMPEEIEKLWQQGIAWMRDAGAEIIDISLPHTKYALPTYYIVAPAEASSNLARYDGVKYGLRVEGDGLPGMYKNTRAEGFGDEVKRRILIGTYVLSAGYYDAYYLKAQKIRTLIAQDFAKAYEKVDVILTPTAPSAAFAMGEKSDDPIAMYLNDVFTVPASLAGLPAISIPAGLSRDAMPLGLQLIGRIFDEETMLRAGQVLEHAAGFSAKPEIWWPEIPQGEK</sequence>
<evidence type="ECO:0000256" key="2">
    <source>
        <dbReference type="ARBA" id="ARBA00022741"/>
    </source>
</evidence>
<keyword evidence="2" id="KW-0547">Nucleotide-binding</keyword>
<feature type="domain" description="Amidase" evidence="5">
    <location>
        <begin position="25"/>
        <end position="475"/>
    </location>
</feature>
<dbReference type="Pfam" id="PF01425">
    <property type="entry name" value="Amidase"/>
    <property type="match status" value="1"/>
</dbReference>
<dbReference type="InterPro" id="IPR023631">
    <property type="entry name" value="Amidase_dom"/>
</dbReference>
<dbReference type="AlphaFoldDB" id="A0A3B0SBW0"/>
<organism evidence="6">
    <name type="scientific">hydrothermal vent metagenome</name>
    <dbReference type="NCBI Taxonomy" id="652676"/>
    <lineage>
        <taxon>unclassified sequences</taxon>
        <taxon>metagenomes</taxon>
        <taxon>ecological metagenomes</taxon>
    </lineage>
</organism>
<evidence type="ECO:0000256" key="1">
    <source>
        <dbReference type="ARBA" id="ARBA00022598"/>
    </source>
</evidence>
<reference evidence="6" key="1">
    <citation type="submission" date="2018-06" db="EMBL/GenBank/DDBJ databases">
        <authorList>
            <person name="Zhirakovskaya E."/>
        </authorList>
    </citation>
    <scope>NUCLEOTIDE SEQUENCE</scope>
</reference>
<gene>
    <name evidence="6" type="ORF">MNBD_ALPHA01-2375</name>
</gene>
<dbReference type="PANTHER" id="PTHR11895">
    <property type="entry name" value="TRANSAMIDASE"/>
    <property type="match status" value="1"/>
</dbReference>
<dbReference type="InterPro" id="IPR004412">
    <property type="entry name" value="GatA"/>
</dbReference>
<dbReference type="NCBIfam" id="TIGR00132">
    <property type="entry name" value="gatA"/>
    <property type="match status" value="1"/>
</dbReference>
<dbReference type="GO" id="GO:0005739">
    <property type="term" value="C:mitochondrion"/>
    <property type="evidence" value="ECO:0007669"/>
    <property type="project" value="UniProtKB-ARBA"/>
</dbReference>
<dbReference type="GO" id="GO:0030956">
    <property type="term" value="C:glutamyl-tRNA(Gln) amidotransferase complex"/>
    <property type="evidence" value="ECO:0007669"/>
    <property type="project" value="InterPro"/>
</dbReference>
<evidence type="ECO:0000313" key="6">
    <source>
        <dbReference type="EMBL" id="VAW01760.1"/>
    </source>
</evidence>
<dbReference type="Gene3D" id="3.90.1300.10">
    <property type="entry name" value="Amidase signature (AS) domain"/>
    <property type="match status" value="1"/>
</dbReference>
<dbReference type="PANTHER" id="PTHR11895:SF151">
    <property type="entry name" value="GLUTAMYL-TRNA(GLN) AMIDOTRANSFERASE SUBUNIT A"/>
    <property type="match status" value="1"/>
</dbReference>
<dbReference type="GO" id="GO:0016740">
    <property type="term" value="F:transferase activity"/>
    <property type="evidence" value="ECO:0007669"/>
    <property type="project" value="UniProtKB-KW"/>
</dbReference>
<dbReference type="InterPro" id="IPR000120">
    <property type="entry name" value="Amidase"/>
</dbReference>
<protein>
    <submittedName>
        <fullName evidence="6">Aspartyl-tRNA(Asn) amidotransferase subunit A @ Glutamyl-tRNA(Gln) amidotransferase subunit A</fullName>
        <ecNumber evidence="6">6.3.5.6</ecNumber>
        <ecNumber evidence="6">6.3.5.7</ecNumber>
    </submittedName>
</protein>
<dbReference type="GO" id="GO:0006412">
    <property type="term" value="P:translation"/>
    <property type="evidence" value="ECO:0007669"/>
    <property type="project" value="UniProtKB-KW"/>
</dbReference>
<dbReference type="EMBL" id="UOEJ01000153">
    <property type="protein sequence ID" value="VAW01760.1"/>
    <property type="molecule type" value="Genomic_DNA"/>
</dbReference>
<dbReference type="EC" id="6.3.5.6" evidence="6"/>
<evidence type="ECO:0000256" key="3">
    <source>
        <dbReference type="ARBA" id="ARBA00022840"/>
    </source>
</evidence>
<dbReference type="InterPro" id="IPR036928">
    <property type="entry name" value="AS_sf"/>
</dbReference>
<keyword evidence="1 6" id="KW-0436">Ligase</keyword>
<accession>A0A3B0SBW0</accession>
<dbReference type="HAMAP" id="MF_00120">
    <property type="entry name" value="GatA"/>
    <property type="match status" value="1"/>
</dbReference>
<name>A0A3B0SBW0_9ZZZZ</name>
<keyword evidence="3" id="KW-0067">ATP-binding</keyword>